<feature type="non-terminal residue" evidence="1">
    <location>
        <position position="1"/>
    </location>
</feature>
<sequence length="107" mass="11983">MEKLKKSAIRIAYGRDHAKLSSLQRLLLPFLYLASALYKLRDHFYLYGVFCKYCEDSEYPKNLVDDPFGLNSCQGYGGGDEAKMLIRLLAGSPIKICIGADRRASAA</sequence>
<comment type="caution">
    <text evidence="1">The sequence shown here is derived from an EMBL/GenBank/DDBJ whole genome shotgun (WGS) entry which is preliminary data.</text>
</comment>
<reference evidence="1 2" key="1">
    <citation type="journal article" date="2021" name="Hortic Res">
        <title>The domestication of Cucurbita argyrosperma as revealed by the genome of its wild relative.</title>
        <authorList>
            <person name="Barrera-Redondo J."/>
            <person name="Sanchez-de la Vega G."/>
            <person name="Aguirre-Liguori J.A."/>
            <person name="Castellanos-Morales G."/>
            <person name="Gutierrez-Guerrero Y.T."/>
            <person name="Aguirre-Dugua X."/>
            <person name="Aguirre-Planter E."/>
            <person name="Tenaillon M.I."/>
            <person name="Lira-Saade R."/>
            <person name="Eguiarte L.E."/>
        </authorList>
    </citation>
    <scope>NUCLEOTIDE SEQUENCE [LARGE SCALE GENOMIC DNA]</scope>
    <source>
        <strain evidence="1">JBR-2021</strain>
    </source>
</reference>
<organism evidence="1 2">
    <name type="scientific">Cucurbita argyrosperma subsp. sororia</name>
    <dbReference type="NCBI Taxonomy" id="37648"/>
    <lineage>
        <taxon>Eukaryota</taxon>
        <taxon>Viridiplantae</taxon>
        <taxon>Streptophyta</taxon>
        <taxon>Embryophyta</taxon>
        <taxon>Tracheophyta</taxon>
        <taxon>Spermatophyta</taxon>
        <taxon>Magnoliopsida</taxon>
        <taxon>eudicotyledons</taxon>
        <taxon>Gunneridae</taxon>
        <taxon>Pentapetalae</taxon>
        <taxon>rosids</taxon>
        <taxon>fabids</taxon>
        <taxon>Cucurbitales</taxon>
        <taxon>Cucurbitaceae</taxon>
        <taxon>Cucurbiteae</taxon>
        <taxon>Cucurbita</taxon>
    </lineage>
</organism>
<dbReference type="Proteomes" id="UP000685013">
    <property type="component" value="Chromosome 9"/>
</dbReference>
<keyword evidence="2" id="KW-1185">Reference proteome</keyword>
<evidence type="ECO:0000313" key="1">
    <source>
        <dbReference type="EMBL" id="KAG6592049.1"/>
    </source>
</evidence>
<protein>
    <submittedName>
        <fullName evidence="1">Uncharacterized protein</fullName>
    </submittedName>
</protein>
<gene>
    <name evidence="1" type="ORF">SDJN03_14395</name>
</gene>
<accession>A0AAV6N4R0</accession>
<proteinExistence type="predicted"/>
<evidence type="ECO:0000313" key="2">
    <source>
        <dbReference type="Proteomes" id="UP000685013"/>
    </source>
</evidence>
<dbReference type="EMBL" id="JAGKQH010000009">
    <property type="protein sequence ID" value="KAG6592049.1"/>
    <property type="molecule type" value="Genomic_DNA"/>
</dbReference>
<dbReference type="AlphaFoldDB" id="A0AAV6N4R0"/>
<name>A0AAV6N4R0_9ROSI</name>